<dbReference type="OrthoDB" id="9798107at2"/>
<organism evidence="2 3">
    <name type="scientific">Amycolatopsis saalfeldensis</name>
    <dbReference type="NCBI Taxonomy" id="394193"/>
    <lineage>
        <taxon>Bacteria</taxon>
        <taxon>Bacillati</taxon>
        <taxon>Actinomycetota</taxon>
        <taxon>Actinomycetes</taxon>
        <taxon>Pseudonocardiales</taxon>
        <taxon>Pseudonocardiaceae</taxon>
        <taxon>Amycolatopsis</taxon>
    </lineage>
</organism>
<dbReference type="InterPro" id="IPR036705">
    <property type="entry name" value="Ribosyl_crysJ1_sf"/>
</dbReference>
<dbReference type="GO" id="GO:0016787">
    <property type="term" value="F:hydrolase activity"/>
    <property type="evidence" value="ECO:0007669"/>
    <property type="project" value="UniProtKB-KW"/>
</dbReference>
<dbReference type="InterPro" id="IPR005502">
    <property type="entry name" value="Ribosyl_crysJ1"/>
</dbReference>
<feature type="binding site" evidence="1">
    <location>
        <position position="255"/>
    </location>
    <ligand>
        <name>Mg(2+)</name>
        <dbReference type="ChEBI" id="CHEBI:18420"/>
        <label>1</label>
    </ligand>
</feature>
<sequence>MTDQQAFASLRGLAVGDAFGAQILLPGDHPDVVGRQLPAPPWRWTDDTEMACSIFAVLRREGHLDQGALAASFATHHDPDRGYGSGVARLVQDIRAGQPWPELAATAFGGNGSWGNGAAMRVAPLGAWYGADLPRVLREAEQSAVVTHAHFEGVAGAIAVAAAAALRAVQPTLGGPDLLSSVIPFVPPGRVRDGLTTALDLRHADPADAASALGTGREIAAHDTVPLALWIAARHSAAYVEAMWLVARLAEDVDTVAAIAGGVLAAGAHEIPPEWLQATEPLPDWL</sequence>
<feature type="binding site" evidence="1">
    <location>
        <position position="252"/>
    </location>
    <ligand>
        <name>Mg(2+)</name>
        <dbReference type="ChEBI" id="CHEBI:18420"/>
        <label>1</label>
    </ligand>
</feature>
<keyword evidence="1" id="KW-0479">Metal-binding</keyword>
<dbReference type="PANTHER" id="PTHR16222">
    <property type="entry name" value="ADP-RIBOSYLGLYCOHYDROLASE"/>
    <property type="match status" value="1"/>
</dbReference>
<comment type="cofactor">
    <cofactor evidence="1">
        <name>Mg(2+)</name>
        <dbReference type="ChEBI" id="CHEBI:18420"/>
    </cofactor>
    <text evidence="1">Binds 2 magnesium ions per subunit.</text>
</comment>
<dbReference type="EMBL" id="FOEF01000008">
    <property type="protein sequence ID" value="SEP42280.1"/>
    <property type="molecule type" value="Genomic_DNA"/>
</dbReference>
<feature type="binding site" evidence="1">
    <location>
        <position position="46"/>
    </location>
    <ligand>
        <name>Mg(2+)</name>
        <dbReference type="ChEBI" id="CHEBI:18420"/>
        <label>1</label>
    </ligand>
</feature>
<accession>A0A1H8XQL2</accession>
<dbReference type="PANTHER" id="PTHR16222:SF12">
    <property type="entry name" value="ADP-RIBOSYLGLYCOHYDROLASE-RELATED"/>
    <property type="match status" value="1"/>
</dbReference>
<dbReference type="RefSeq" id="WP_091618479.1">
    <property type="nucleotide sequence ID" value="NZ_FOEF01000008.1"/>
</dbReference>
<dbReference type="InterPro" id="IPR050792">
    <property type="entry name" value="ADP-ribosylglycohydrolase"/>
</dbReference>
<feature type="binding site" evidence="1">
    <location>
        <position position="45"/>
    </location>
    <ligand>
        <name>Mg(2+)</name>
        <dbReference type="ChEBI" id="CHEBI:18420"/>
        <label>1</label>
    </ligand>
</feature>
<name>A0A1H8XQL2_9PSEU</name>
<evidence type="ECO:0000313" key="2">
    <source>
        <dbReference type="EMBL" id="SEP42280.1"/>
    </source>
</evidence>
<dbReference type="Proteomes" id="UP000198582">
    <property type="component" value="Unassembled WGS sequence"/>
</dbReference>
<protein>
    <submittedName>
        <fullName evidence="2">ADP-ribosylglycohydrolase</fullName>
    </submittedName>
</protein>
<keyword evidence="2" id="KW-0378">Hydrolase</keyword>
<feature type="binding site" evidence="1">
    <location>
        <position position="254"/>
    </location>
    <ligand>
        <name>Mg(2+)</name>
        <dbReference type="ChEBI" id="CHEBI:18420"/>
        <label>1</label>
    </ligand>
</feature>
<keyword evidence="1" id="KW-0460">Magnesium</keyword>
<dbReference type="GO" id="GO:0046872">
    <property type="term" value="F:metal ion binding"/>
    <property type="evidence" value="ECO:0007669"/>
    <property type="project" value="UniProtKB-KW"/>
</dbReference>
<keyword evidence="3" id="KW-1185">Reference proteome</keyword>
<dbReference type="AlphaFoldDB" id="A0A1H8XQL2"/>
<gene>
    <name evidence="2" type="ORF">SAMN04489732_108304</name>
</gene>
<dbReference type="STRING" id="394193.SAMN04489732_108304"/>
<dbReference type="Pfam" id="PF03747">
    <property type="entry name" value="ADP_ribosyl_GH"/>
    <property type="match status" value="1"/>
</dbReference>
<proteinExistence type="predicted"/>
<dbReference type="SUPFAM" id="SSF101478">
    <property type="entry name" value="ADP-ribosylglycohydrolase"/>
    <property type="match status" value="1"/>
</dbReference>
<evidence type="ECO:0000256" key="1">
    <source>
        <dbReference type="PIRSR" id="PIRSR605502-1"/>
    </source>
</evidence>
<feature type="binding site" evidence="1">
    <location>
        <position position="47"/>
    </location>
    <ligand>
        <name>Mg(2+)</name>
        <dbReference type="ChEBI" id="CHEBI:18420"/>
        <label>1</label>
    </ligand>
</feature>
<reference evidence="2 3" key="1">
    <citation type="submission" date="2016-10" db="EMBL/GenBank/DDBJ databases">
        <authorList>
            <person name="de Groot N.N."/>
        </authorList>
    </citation>
    <scope>NUCLEOTIDE SEQUENCE [LARGE SCALE GENOMIC DNA]</scope>
    <source>
        <strain evidence="2 3">DSM 44993</strain>
    </source>
</reference>
<dbReference type="Gene3D" id="1.10.4080.10">
    <property type="entry name" value="ADP-ribosylation/Crystallin J1"/>
    <property type="match status" value="1"/>
</dbReference>
<evidence type="ECO:0000313" key="3">
    <source>
        <dbReference type="Proteomes" id="UP000198582"/>
    </source>
</evidence>